<proteinExistence type="predicted"/>
<accession>A0ABW2E6Y5</accession>
<feature type="domain" description="Peptidase S9 prolyl oligopeptidase catalytic" evidence="1">
    <location>
        <begin position="561"/>
        <end position="772"/>
    </location>
</feature>
<dbReference type="SUPFAM" id="SSF53474">
    <property type="entry name" value="alpha/beta-Hydrolases"/>
    <property type="match status" value="1"/>
</dbReference>
<protein>
    <submittedName>
        <fullName evidence="3">Prolyl oligopeptidase family serine peptidase</fullName>
    </submittedName>
</protein>
<dbReference type="Proteomes" id="UP001596409">
    <property type="component" value="Unassembled WGS sequence"/>
</dbReference>
<dbReference type="RefSeq" id="WP_189876376.1">
    <property type="nucleotide sequence ID" value="NZ_BMWA01000020.1"/>
</dbReference>
<dbReference type="EMBL" id="JBHSYM010000048">
    <property type="protein sequence ID" value="MFC7014465.1"/>
    <property type="molecule type" value="Genomic_DNA"/>
</dbReference>
<evidence type="ECO:0000313" key="3">
    <source>
        <dbReference type="EMBL" id="MFC7014465.1"/>
    </source>
</evidence>
<evidence type="ECO:0000259" key="1">
    <source>
        <dbReference type="Pfam" id="PF00326"/>
    </source>
</evidence>
<gene>
    <name evidence="3" type="ORF">ACFQMH_22645</name>
</gene>
<comment type="caution">
    <text evidence="3">The sequence shown here is derived from an EMBL/GenBank/DDBJ whole genome shotgun (WGS) entry which is preliminary data.</text>
</comment>
<dbReference type="Gene3D" id="2.140.10.30">
    <property type="entry name" value="Dipeptidylpeptidase IV, N-terminal domain"/>
    <property type="match status" value="1"/>
</dbReference>
<dbReference type="Gene3D" id="3.40.50.1820">
    <property type="entry name" value="alpha/beta hydrolase"/>
    <property type="match status" value="1"/>
</dbReference>
<dbReference type="Pfam" id="PF00326">
    <property type="entry name" value="Peptidase_S9"/>
    <property type="match status" value="1"/>
</dbReference>
<name>A0ABW2E6Y5_9ACTN</name>
<dbReference type="Pfam" id="PF00930">
    <property type="entry name" value="DPPIV_N"/>
    <property type="match status" value="1"/>
</dbReference>
<dbReference type="InterPro" id="IPR029058">
    <property type="entry name" value="AB_hydrolase_fold"/>
</dbReference>
<organism evidence="3 4">
    <name type="scientific">Streptomyces viridiviolaceus</name>
    <dbReference type="NCBI Taxonomy" id="68282"/>
    <lineage>
        <taxon>Bacteria</taxon>
        <taxon>Bacillati</taxon>
        <taxon>Actinomycetota</taxon>
        <taxon>Actinomycetes</taxon>
        <taxon>Kitasatosporales</taxon>
        <taxon>Streptomycetaceae</taxon>
        <taxon>Streptomyces</taxon>
    </lineage>
</organism>
<dbReference type="PANTHER" id="PTHR11731">
    <property type="entry name" value="PROTEASE FAMILY S9B,C DIPEPTIDYL-PEPTIDASE IV-RELATED"/>
    <property type="match status" value="1"/>
</dbReference>
<dbReference type="InterPro" id="IPR001375">
    <property type="entry name" value="Peptidase_S9_cat"/>
</dbReference>
<sequence>MTTEKPTAPARDRLTAEEYTRAEELWPTELLRRVTNAVIVPTWLDGEDRFWFKHEHRDGHEYVLLDATTGERRPAFDHDVVARALGAEPRSLPVETFEYDGEAIVAVVAGREGRVRIDKDGSVSEAPMPAADAFRGPDGQEAFVRDHNLWVRDGRGFERQLTTGGVEHFGWAEAPDNDYDRLGRVGRDRAGAPHTTQGCFWSPDGRRLFVARVDERRVRAYPYLESVTHDGSVLPRVHRVRRKLFGDAEETRWLWHVIDAATGEQTVVDPLPDGLLIQPWHCWWTEHGTVLALAGTFAQDAAALVEIDAATGSVRVVHLEHDHMFRFNNIWFHDDNVRYLPERGQFIWFTFEDGWPHLWVIDVATGAPRQLTAGEWVVQDLVRVTDRHAFFTTGGTQPGANPYLRRLHRVDLDGDGPNAGLACLTPEDADHAFPPVPQGTVWREWGAQPFELRSCVSPSGRYFVDNISRVDLPTVTLLRDGEGNTVTELARADISGLEELGWRFPETFRAKAADGKTDVWGVIVKPRRFDDGEPWPVIERIYGGHQVLAQPRSFLEGLNGSFMFGLHALADLGFVVVVLDGPGTPVRSRAFRDMTWDHEDRFGIAHHRAAIEELARSRPWMDISSVGVNGHSSGGYATLMCLLLEPDFYKVGFCSSPALGADGSQAWITEAHFGRPDYGDGRTVRLRPDERAPSHTVWDPATHVDRLQGRLMLVYGDIDEECEPPVLLQFLDKLVQAGKDFDLLPMPGRSHYYTTEPYYQKRLWDYFVEHVQGRTPLRHHRLGVTPGRRLSET</sequence>
<dbReference type="SUPFAM" id="SSF82171">
    <property type="entry name" value="DPP6 N-terminal domain-like"/>
    <property type="match status" value="1"/>
</dbReference>
<dbReference type="InterPro" id="IPR002469">
    <property type="entry name" value="Peptidase_S9B_N"/>
</dbReference>
<feature type="domain" description="Dipeptidylpeptidase IV N-terminal" evidence="2">
    <location>
        <begin position="196"/>
        <end position="473"/>
    </location>
</feature>
<reference evidence="4" key="1">
    <citation type="journal article" date="2019" name="Int. J. Syst. Evol. Microbiol.">
        <title>The Global Catalogue of Microorganisms (GCM) 10K type strain sequencing project: providing services to taxonomists for standard genome sequencing and annotation.</title>
        <authorList>
            <consortium name="The Broad Institute Genomics Platform"/>
            <consortium name="The Broad Institute Genome Sequencing Center for Infectious Disease"/>
            <person name="Wu L."/>
            <person name="Ma J."/>
        </authorList>
    </citation>
    <scope>NUCLEOTIDE SEQUENCE [LARGE SCALE GENOMIC DNA]</scope>
    <source>
        <strain evidence="4">JCM 4855</strain>
    </source>
</reference>
<evidence type="ECO:0000259" key="2">
    <source>
        <dbReference type="Pfam" id="PF00930"/>
    </source>
</evidence>
<dbReference type="InterPro" id="IPR050278">
    <property type="entry name" value="Serine_Prot_S9B/DPPIV"/>
</dbReference>
<evidence type="ECO:0000313" key="4">
    <source>
        <dbReference type="Proteomes" id="UP001596409"/>
    </source>
</evidence>
<keyword evidence="4" id="KW-1185">Reference proteome</keyword>